<accession>A0A915LZV3</accession>
<dbReference type="GO" id="GO:0005730">
    <property type="term" value="C:nucleolus"/>
    <property type="evidence" value="ECO:0007669"/>
    <property type="project" value="InterPro"/>
</dbReference>
<sequence length="863" mass="100714">MDIKPKLEPRDVELNENIAVNPVKQGKKRKGDDDNFQQNRLTKTQRRKLNKMNRQQQNQQQGGNVQQQQRHLPQKVEELNENIGALNPVKKGKKKGKNSNFQKLTKLERLNKRQQKKLRRAMAEDRRKENEQSTGSGNFANDETINNNNETSDKPKTRKQRKLEARQNLTAERLKTLRNSIKELLKFRQLFKNDETILVKNVEYQQLCTKYDDGILNEIVKQAALLEPKLFTKASVFNFNKIEENQNEKKNLQLQLRVLWALSASVCIFGYVSINKRSKDECMSEVEELCLMAEDLKQHPETFNCSALVDLLISWQMSFNAKYKVLPDLAMFVFVMRLNGNNIQQIMEALCNDETNNSAEENDEEEDEYTDFEMDEESSDEDEEEIEGDDDENEKQSRKETKKEIVEVDENGVSKKGESKEDKKVKKEKVDNNDKLNAKQVEEIRKALGDACFGEDDLSDGSDDWNLDDERLFALDDELIETFKKRSSSKQDLKKLKEFRGRLVDMLTICFTVAKLELALPAWLSTIAMLCERKDTIQDIADSMAKIEKPLIRRKKECNFDKKQLAIFLRALIAPFQKGDNDVRLYSRHNQKMVFGAIRVLVCISSDYPAKQFSPEIYRFITDMWAFCDNNITDEQNYYNDKEFVRKLLLQIFNNFKQFFNDWFLPLSNDAINNEFSFTKRLTSLHLLTYLISGNNLKSHPNVLPSLVEKFVEFFGPNNKNNNCDDDEEVKPPKKKKIKKEIEDNNNQQQEANPQINKIKILYLVKFVQVFGKIVEILKDEQEKKLILRKLYNGGINDLEVAVERTVGDEGIKILQRKIAYNDIYWTNDNNTKLPHLGRPLPSYLSSYLKKIMEILKKDIRTV</sequence>
<proteinExistence type="predicted"/>
<evidence type="ECO:0000256" key="1">
    <source>
        <dbReference type="SAM" id="MobiDB-lite"/>
    </source>
</evidence>
<dbReference type="InterPro" id="IPR007015">
    <property type="entry name" value="DNA_pol_V/MYBBP1A"/>
</dbReference>
<feature type="compositionally biased region" description="Basic and acidic residues" evidence="1">
    <location>
        <begin position="1"/>
        <end position="13"/>
    </location>
</feature>
<organism evidence="2 3">
    <name type="scientific">Meloidogyne javanica</name>
    <name type="common">Root-knot nematode worm</name>
    <dbReference type="NCBI Taxonomy" id="6303"/>
    <lineage>
        <taxon>Eukaryota</taxon>
        <taxon>Metazoa</taxon>
        <taxon>Ecdysozoa</taxon>
        <taxon>Nematoda</taxon>
        <taxon>Chromadorea</taxon>
        <taxon>Rhabditida</taxon>
        <taxon>Tylenchina</taxon>
        <taxon>Tylenchomorpha</taxon>
        <taxon>Tylenchoidea</taxon>
        <taxon>Meloidogynidae</taxon>
        <taxon>Meloidogyninae</taxon>
        <taxon>Meloidogyne</taxon>
        <taxon>Meloidogyne incognita group</taxon>
    </lineage>
</organism>
<feature type="compositionally biased region" description="Basic and acidic residues" evidence="1">
    <location>
        <begin position="394"/>
        <end position="431"/>
    </location>
</feature>
<feature type="compositionally biased region" description="Low complexity" evidence="1">
    <location>
        <begin position="52"/>
        <end position="70"/>
    </location>
</feature>
<feature type="compositionally biased region" description="Polar residues" evidence="1">
    <location>
        <begin position="132"/>
        <end position="150"/>
    </location>
</feature>
<reference evidence="3" key="1">
    <citation type="submission" date="2022-11" db="UniProtKB">
        <authorList>
            <consortium name="WormBaseParasite"/>
        </authorList>
    </citation>
    <scope>IDENTIFICATION</scope>
</reference>
<dbReference type="WBParaSite" id="scaffold2416_cov218.g4828">
    <property type="protein sequence ID" value="scaffold2416_cov218.g4828"/>
    <property type="gene ID" value="scaffold2416_cov218.g4828"/>
</dbReference>
<feature type="region of interest" description="Disordered" evidence="1">
    <location>
        <begin position="1"/>
        <end position="72"/>
    </location>
</feature>
<dbReference type="Proteomes" id="UP000887561">
    <property type="component" value="Unplaced"/>
</dbReference>
<evidence type="ECO:0000313" key="2">
    <source>
        <dbReference type="Proteomes" id="UP000887561"/>
    </source>
</evidence>
<evidence type="ECO:0000313" key="3">
    <source>
        <dbReference type="WBParaSite" id="scaffold2416_cov218.g4828"/>
    </source>
</evidence>
<dbReference type="PANTHER" id="PTHR35711:SF1">
    <property type="entry name" value="ECTODERMAL, ISOFORM F"/>
    <property type="match status" value="1"/>
</dbReference>
<protein>
    <submittedName>
        <fullName evidence="3">Uncharacterized protein</fullName>
    </submittedName>
</protein>
<dbReference type="AlphaFoldDB" id="A0A915LZV3"/>
<dbReference type="GO" id="GO:0003677">
    <property type="term" value="F:DNA binding"/>
    <property type="evidence" value="ECO:0007669"/>
    <property type="project" value="InterPro"/>
</dbReference>
<dbReference type="PANTHER" id="PTHR35711">
    <property type="entry name" value="EXPRESSED PROTEIN"/>
    <property type="match status" value="1"/>
</dbReference>
<feature type="compositionally biased region" description="Acidic residues" evidence="1">
    <location>
        <begin position="360"/>
        <end position="393"/>
    </location>
</feature>
<name>A0A915LZV3_MELJA</name>
<feature type="compositionally biased region" description="Basic and acidic residues" evidence="1">
    <location>
        <begin position="121"/>
        <end position="131"/>
    </location>
</feature>
<dbReference type="GO" id="GO:0006355">
    <property type="term" value="P:regulation of DNA-templated transcription"/>
    <property type="evidence" value="ECO:0007669"/>
    <property type="project" value="InterPro"/>
</dbReference>
<feature type="region of interest" description="Disordered" evidence="1">
    <location>
        <begin position="84"/>
        <end position="167"/>
    </location>
</feature>
<dbReference type="Pfam" id="PF04931">
    <property type="entry name" value="DNA_pol_phi"/>
    <property type="match status" value="1"/>
</dbReference>
<keyword evidence="2" id="KW-1185">Reference proteome</keyword>
<feature type="region of interest" description="Disordered" evidence="1">
    <location>
        <begin position="356"/>
        <end position="431"/>
    </location>
</feature>